<gene>
    <name evidence="1" type="ORF">GIL414_LOCUS31897</name>
</gene>
<dbReference type="InterPro" id="IPR029063">
    <property type="entry name" value="SAM-dependent_MTases_sf"/>
</dbReference>
<dbReference type="AlphaFoldDB" id="A0A8S2WF76"/>
<evidence type="ECO:0000313" key="2">
    <source>
        <dbReference type="Proteomes" id="UP000681720"/>
    </source>
</evidence>
<sequence>MVIADVAAGIGFMTLQLARHVGQKGIVFASELQPRMLNALLNGPDLPPNVVPVHP</sequence>
<dbReference type="Gene3D" id="3.40.50.150">
    <property type="entry name" value="Vaccinia Virus protein VP39"/>
    <property type="match status" value="1"/>
</dbReference>
<organism evidence="1 2">
    <name type="scientific">Rotaria magnacalcarata</name>
    <dbReference type="NCBI Taxonomy" id="392030"/>
    <lineage>
        <taxon>Eukaryota</taxon>
        <taxon>Metazoa</taxon>
        <taxon>Spiralia</taxon>
        <taxon>Gnathifera</taxon>
        <taxon>Rotifera</taxon>
        <taxon>Eurotatoria</taxon>
        <taxon>Bdelloidea</taxon>
        <taxon>Philodinida</taxon>
        <taxon>Philodinidae</taxon>
        <taxon>Rotaria</taxon>
    </lineage>
</organism>
<dbReference type="Proteomes" id="UP000681720">
    <property type="component" value="Unassembled WGS sequence"/>
</dbReference>
<comment type="caution">
    <text evidence="1">The sequence shown here is derived from an EMBL/GenBank/DDBJ whole genome shotgun (WGS) entry which is preliminary data.</text>
</comment>
<protein>
    <submittedName>
        <fullName evidence="1">Uncharacterized protein</fullName>
    </submittedName>
</protein>
<dbReference type="EMBL" id="CAJOBJ010066084">
    <property type="protein sequence ID" value="CAF4439596.1"/>
    <property type="molecule type" value="Genomic_DNA"/>
</dbReference>
<evidence type="ECO:0000313" key="1">
    <source>
        <dbReference type="EMBL" id="CAF4439596.1"/>
    </source>
</evidence>
<proteinExistence type="predicted"/>
<dbReference type="SUPFAM" id="SSF53335">
    <property type="entry name" value="S-adenosyl-L-methionine-dependent methyltransferases"/>
    <property type="match status" value="1"/>
</dbReference>
<reference evidence="1" key="1">
    <citation type="submission" date="2021-02" db="EMBL/GenBank/DDBJ databases">
        <authorList>
            <person name="Nowell W R."/>
        </authorList>
    </citation>
    <scope>NUCLEOTIDE SEQUENCE</scope>
</reference>
<name>A0A8S2WF76_9BILA</name>
<feature type="non-terminal residue" evidence="1">
    <location>
        <position position="55"/>
    </location>
</feature>
<accession>A0A8S2WF76</accession>